<organism evidence="1 2">
    <name type="scientific">Coccomyxa subellipsoidea (strain C-169)</name>
    <name type="common">Green microalga</name>
    <dbReference type="NCBI Taxonomy" id="574566"/>
    <lineage>
        <taxon>Eukaryota</taxon>
        <taxon>Viridiplantae</taxon>
        <taxon>Chlorophyta</taxon>
        <taxon>core chlorophytes</taxon>
        <taxon>Trebouxiophyceae</taxon>
        <taxon>Trebouxiophyceae incertae sedis</taxon>
        <taxon>Coccomyxaceae</taxon>
        <taxon>Coccomyxa</taxon>
        <taxon>Coccomyxa subellipsoidea</taxon>
    </lineage>
</organism>
<dbReference type="AlphaFoldDB" id="I0YP24"/>
<accession>I0YP24</accession>
<evidence type="ECO:0000313" key="2">
    <source>
        <dbReference type="Proteomes" id="UP000007264"/>
    </source>
</evidence>
<dbReference type="OrthoDB" id="10502944at2759"/>
<dbReference type="GeneID" id="17038119"/>
<comment type="caution">
    <text evidence="1">The sequence shown here is derived from an EMBL/GenBank/DDBJ whole genome shotgun (WGS) entry which is preliminary data.</text>
</comment>
<proteinExistence type="predicted"/>
<dbReference type="Proteomes" id="UP000007264">
    <property type="component" value="Unassembled WGS sequence"/>
</dbReference>
<name>I0YP24_COCSC</name>
<gene>
    <name evidence="1" type="ORF">COCSUDRAFT_44105</name>
</gene>
<protein>
    <submittedName>
        <fullName evidence="1">Uncharacterized protein</fullName>
    </submittedName>
</protein>
<evidence type="ECO:0000313" key="1">
    <source>
        <dbReference type="EMBL" id="EIE20143.1"/>
    </source>
</evidence>
<sequence length="255" mass="27979">MRHRTLIQSKVKEIDTDVKGQKVLNFKGIGHGPANQNKAAVESNTRDVFKASHERQNEISEDAHKMDATAHSAQNKYADSSHSAAAAAGFPLKPQARCERLSEDRYRDTGDMIEKAAKQPAHPSRPDDEEHCVSRASGIYTSNQDSANEYGRAATQKVESAYRKGIDALDQGLQAMKDMASTAKATDEYTGPNSKEFPHTVPANNRQNHAAAMIRRVRGRPEGQHSGCIPAAGVPLSRHRAEVVAHRGERDLTSY</sequence>
<keyword evidence="2" id="KW-1185">Reference proteome</keyword>
<dbReference type="KEGG" id="csl:COCSUDRAFT_44105"/>
<dbReference type="RefSeq" id="XP_005644687.1">
    <property type="nucleotide sequence ID" value="XM_005644630.1"/>
</dbReference>
<reference evidence="1 2" key="1">
    <citation type="journal article" date="2012" name="Genome Biol.">
        <title>The genome of the polar eukaryotic microalga coccomyxa subellipsoidea reveals traits of cold adaptation.</title>
        <authorList>
            <person name="Blanc G."/>
            <person name="Agarkova I."/>
            <person name="Grimwood J."/>
            <person name="Kuo A."/>
            <person name="Brueggeman A."/>
            <person name="Dunigan D."/>
            <person name="Gurnon J."/>
            <person name="Ladunga I."/>
            <person name="Lindquist E."/>
            <person name="Lucas S."/>
            <person name="Pangilinan J."/>
            <person name="Proschold T."/>
            <person name="Salamov A."/>
            <person name="Schmutz J."/>
            <person name="Weeks D."/>
            <person name="Yamada T."/>
            <person name="Claverie J.M."/>
            <person name="Grigoriev I."/>
            <person name="Van Etten J."/>
            <person name="Lomsadze A."/>
            <person name="Borodovsky M."/>
        </authorList>
    </citation>
    <scope>NUCLEOTIDE SEQUENCE [LARGE SCALE GENOMIC DNA]</scope>
    <source>
        <strain evidence="1 2">C-169</strain>
    </source>
</reference>
<dbReference type="EMBL" id="AGSI01000016">
    <property type="protein sequence ID" value="EIE20143.1"/>
    <property type="molecule type" value="Genomic_DNA"/>
</dbReference>